<evidence type="ECO:0000313" key="3">
    <source>
        <dbReference type="Proteomes" id="UP000517523"/>
    </source>
</evidence>
<proteinExistence type="predicted"/>
<dbReference type="AlphaFoldDB" id="A0A839TYQ9"/>
<name>A0A839TYQ9_9BACL</name>
<keyword evidence="1" id="KW-0472">Membrane</keyword>
<keyword evidence="1" id="KW-0812">Transmembrane</keyword>
<organism evidence="2 3">
    <name type="scientific">Paenibacillus rhizosphaerae</name>
    <dbReference type="NCBI Taxonomy" id="297318"/>
    <lineage>
        <taxon>Bacteria</taxon>
        <taxon>Bacillati</taxon>
        <taxon>Bacillota</taxon>
        <taxon>Bacilli</taxon>
        <taxon>Bacillales</taxon>
        <taxon>Paenibacillaceae</taxon>
        <taxon>Paenibacillus</taxon>
    </lineage>
</organism>
<comment type="caution">
    <text evidence="2">The sequence shown here is derived from an EMBL/GenBank/DDBJ whole genome shotgun (WGS) entry which is preliminary data.</text>
</comment>
<dbReference type="EMBL" id="JACHXJ010000008">
    <property type="protein sequence ID" value="MBB3131772.1"/>
    <property type="molecule type" value="Genomic_DNA"/>
</dbReference>
<evidence type="ECO:0000256" key="1">
    <source>
        <dbReference type="SAM" id="Phobius"/>
    </source>
</evidence>
<reference evidence="2 3" key="1">
    <citation type="submission" date="2020-08" db="EMBL/GenBank/DDBJ databases">
        <title>Genomic Encyclopedia of Type Strains, Phase III (KMG-III): the genomes of soil and plant-associated and newly described type strains.</title>
        <authorList>
            <person name="Whitman W."/>
        </authorList>
    </citation>
    <scope>NUCLEOTIDE SEQUENCE [LARGE SCALE GENOMIC DNA]</scope>
    <source>
        <strain evidence="2 3">CECT 5831</strain>
    </source>
</reference>
<accession>A0A839TYQ9</accession>
<dbReference type="Proteomes" id="UP000517523">
    <property type="component" value="Unassembled WGS sequence"/>
</dbReference>
<protein>
    <submittedName>
        <fullName evidence="2">ABC-type phosphate transport system permease subunit</fullName>
    </submittedName>
</protein>
<keyword evidence="1" id="KW-1133">Transmembrane helix</keyword>
<feature type="transmembrane region" description="Helical" evidence="1">
    <location>
        <begin position="14"/>
        <end position="37"/>
    </location>
</feature>
<sequence length="50" mass="5939">MQISNVEFDSTWNYALHMMAFLAAVLVIVVLLMNLLFRIPLWMSNRRLKK</sequence>
<dbReference type="RefSeq" id="WP_376772014.1">
    <property type="nucleotide sequence ID" value="NZ_JACHXJ010000008.1"/>
</dbReference>
<gene>
    <name evidence="2" type="ORF">FHS19_006496</name>
</gene>
<evidence type="ECO:0000313" key="2">
    <source>
        <dbReference type="EMBL" id="MBB3131772.1"/>
    </source>
</evidence>